<sequence>MKKFKPLPRLFYSRFFVAALPSGKNRKWVNYSDRLTSPTTLLSHCGTKKGAAFCALAVPLLYHFLLF</sequence>
<dbReference type="Proteomes" id="UP001597196">
    <property type="component" value="Unassembled WGS sequence"/>
</dbReference>
<dbReference type="RefSeq" id="WP_203637164.1">
    <property type="nucleotide sequence ID" value="NZ_BOLS01000021.1"/>
</dbReference>
<proteinExistence type="predicted"/>
<keyword evidence="2" id="KW-1185">Reference proteome</keyword>
<gene>
    <name evidence="1" type="ORF">ACFQ4P_11910</name>
</gene>
<evidence type="ECO:0000313" key="2">
    <source>
        <dbReference type="Proteomes" id="UP001597196"/>
    </source>
</evidence>
<evidence type="ECO:0000313" key="1">
    <source>
        <dbReference type="EMBL" id="MFD1430939.1"/>
    </source>
</evidence>
<organism evidence="1 2">
    <name type="scientific">Lacticaseibacillus mingshuiensis</name>
    <dbReference type="NCBI Taxonomy" id="2799574"/>
    <lineage>
        <taxon>Bacteria</taxon>
        <taxon>Bacillati</taxon>
        <taxon>Bacillota</taxon>
        <taxon>Bacilli</taxon>
        <taxon>Lactobacillales</taxon>
        <taxon>Lactobacillaceae</taxon>
        <taxon>Lacticaseibacillus</taxon>
    </lineage>
</organism>
<dbReference type="EMBL" id="JBHTOC010000021">
    <property type="protein sequence ID" value="MFD1430939.1"/>
    <property type="molecule type" value="Genomic_DNA"/>
</dbReference>
<accession>A0ABW4CLC5</accession>
<protein>
    <submittedName>
        <fullName evidence="1">Uncharacterized protein</fullName>
    </submittedName>
</protein>
<reference evidence="2" key="1">
    <citation type="journal article" date="2019" name="Int. J. Syst. Evol. Microbiol.">
        <title>The Global Catalogue of Microorganisms (GCM) 10K type strain sequencing project: providing services to taxonomists for standard genome sequencing and annotation.</title>
        <authorList>
            <consortium name="The Broad Institute Genomics Platform"/>
            <consortium name="The Broad Institute Genome Sequencing Center for Infectious Disease"/>
            <person name="Wu L."/>
            <person name="Ma J."/>
        </authorList>
    </citation>
    <scope>NUCLEOTIDE SEQUENCE [LARGE SCALE GENOMIC DNA]</scope>
    <source>
        <strain evidence="2">CCM 8980</strain>
    </source>
</reference>
<name>A0ABW4CLC5_9LACO</name>
<comment type="caution">
    <text evidence="1">The sequence shown here is derived from an EMBL/GenBank/DDBJ whole genome shotgun (WGS) entry which is preliminary data.</text>
</comment>